<gene>
    <name evidence="2" type="ORF">ADL29_18580</name>
</gene>
<dbReference type="PANTHER" id="PTHR35569:SF1">
    <property type="entry name" value="CYANAMIDE HYDRATASE DDI2-RELATED"/>
    <property type="match status" value="1"/>
</dbReference>
<feature type="domain" description="HD" evidence="1">
    <location>
        <begin position="32"/>
        <end position="123"/>
    </location>
</feature>
<dbReference type="InterPro" id="IPR003607">
    <property type="entry name" value="HD/PDEase_dom"/>
</dbReference>
<keyword evidence="3" id="KW-1185">Reference proteome</keyword>
<dbReference type="Pfam" id="PF01966">
    <property type="entry name" value="HD"/>
    <property type="match status" value="1"/>
</dbReference>
<dbReference type="SUPFAM" id="SSF109604">
    <property type="entry name" value="HD-domain/PDEase-like"/>
    <property type="match status" value="1"/>
</dbReference>
<dbReference type="EMBL" id="LGKG01000138">
    <property type="protein sequence ID" value="KPC62526.1"/>
    <property type="molecule type" value="Genomic_DNA"/>
</dbReference>
<dbReference type="InterPro" id="IPR006674">
    <property type="entry name" value="HD_domain"/>
</dbReference>
<sequence length="216" mass="23051">MDTEASRLTALPDTPVARAAVALVRSRESEPVANHSIRSYVFAALLAQHEGLKPGVDFDAELLFHACVLHDLGASPSAPGQARFEVEGADMAARFLAEHGYGADKTDPVWEAIALHTSDGIAERRGVLAYLTRRGIGVDIGFGTEFVTDAQGEALHGCYPRLDMATVLVDDVVRQAARSPQAGARYTVPGEFLRERGEPGAVTALELAARASRWGS</sequence>
<dbReference type="Gene3D" id="1.10.3210.10">
    <property type="entry name" value="Hypothetical protein af1432"/>
    <property type="match status" value="1"/>
</dbReference>
<protein>
    <recommendedName>
        <fullName evidence="1">HD domain-containing protein</fullName>
    </recommendedName>
</protein>
<dbReference type="PANTHER" id="PTHR35569">
    <property type="entry name" value="CYANAMIDE HYDRATASE DDI2-RELATED"/>
    <property type="match status" value="1"/>
</dbReference>
<organism evidence="2 3">
    <name type="scientific">Streptomyces chattanoogensis</name>
    <dbReference type="NCBI Taxonomy" id="66876"/>
    <lineage>
        <taxon>Bacteria</taxon>
        <taxon>Bacillati</taxon>
        <taxon>Actinomycetota</taxon>
        <taxon>Actinomycetes</taxon>
        <taxon>Kitasatosporales</taxon>
        <taxon>Streptomycetaceae</taxon>
        <taxon>Streptomyces</taxon>
    </lineage>
</organism>
<name>A0A0N0XUZ8_9ACTN</name>
<reference evidence="3" key="1">
    <citation type="submission" date="2015-07" db="EMBL/GenBank/DDBJ databases">
        <authorList>
            <person name="Ju K.-S."/>
            <person name="Doroghazi J.R."/>
            <person name="Metcalf W.W."/>
        </authorList>
    </citation>
    <scope>NUCLEOTIDE SEQUENCE [LARGE SCALE GENOMIC DNA]</scope>
    <source>
        <strain evidence="3">NRRL ISP-5002</strain>
    </source>
</reference>
<dbReference type="RefSeq" id="WP_053924768.1">
    <property type="nucleotide sequence ID" value="NZ_LGKG01000138.1"/>
</dbReference>
<dbReference type="PATRIC" id="fig|66876.3.peg.4072"/>
<dbReference type="Proteomes" id="UP000037982">
    <property type="component" value="Unassembled WGS sequence"/>
</dbReference>
<evidence type="ECO:0000259" key="1">
    <source>
        <dbReference type="Pfam" id="PF01966"/>
    </source>
</evidence>
<comment type="caution">
    <text evidence="2">The sequence shown here is derived from an EMBL/GenBank/DDBJ whole genome shotgun (WGS) entry which is preliminary data.</text>
</comment>
<proteinExistence type="predicted"/>
<evidence type="ECO:0000313" key="2">
    <source>
        <dbReference type="EMBL" id="KPC62526.1"/>
    </source>
</evidence>
<dbReference type="CDD" id="cd00077">
    <property type="entry name" value="HDc"/>
    <property type="match status" value="1"/>
</dbReference>
<dbReference type="AlphaFoldDB" id="A0A0N0XUZ8"/>
<evidence type="ECO:0000313" key="3">
    <source>
        <dbReference type="Proteomes" id="UP000037982"/>
    </source>
</evidence>
<accession>A0A0N0XUZ8</accession>